<dbReference type="EMBL" id="GG697332">
    <property type="protein sequence ID" value="EFQ25507.1"/>
    <property type="molecule type" value="Genomic_DNA"/>
</dbReference>
<dbReference type="AlphaFoldDB" id="E3Q3A5"/>
<reference evidence="2" key="1">
    <citation type="journal article" date="2012" name="Nat. Genet.">
        <title>Lifestyle transitions in plant pathogenic Colletotrichum fungi deciphered by genome and transcriptome analyses.</title>
        <authorList>
            <person name="O'Connell R.J."/>
            <person name="Thon M.R."/>
            <person name="Hacquard S."/>
            <person name="Amyotte S.G."/>
            <person name="Kleemann J."/>
            <person name="Torres M.F."/>
            <person name="Damm U."/>
            <person name="Buiate E.A."/>
            <person name="Epstein L."/>
            <person name="Alkan N."/>
            <person name="Altmueller J."/>
            <person name="Alvarado-Balderrama L."/>
            <person name="Bauser C.A."/>
            <person name="Becker C."/>
            <person name="Birren B.W."/>
            <person name="Chen Z."/>
            <person name="Choi J."/>
            <person name="Crouch J.A."/>
            <person name="Duvick J.P."/>
            <person name="Farman M.A."/>
            <person name="Gan P."/>
            <person name="Heiman D."/>
            <person name="Henrissat B."/>
            <person name="Howard R.J."/>
            <person name="Kabbage M."/>
            <person name="Koch C."/>
            <person name="Kracher B."/>
            <person name="Kubo Y."/>
            <person name="Law A.D."/>
            <person name="Lebrun M.-H."/>
            <person name="Lee Y.-H."/>
            <person name="Miyara I."/>
            <person name="Moore N."/>
            <person name="Neumann U."/>
            <person name="Nordstroem K."/>
            <person name="Panaccione D.G."/>
            <person name="Panstruga R."/>
            <person name="Place M."/>
            <person name="Proctor R.H."/>
            <person name="Prusky D."/>
            <person name="Rech G."/>
            <person name="Reinhardt R."/>
            <person name="Rollins J.A."/>
            <person name="Rounsley S."/>
            <person name="Schardl C.L."/>
            <person name="Schwartz D.C."/>
            <person name="Shenoy N."/>
            <person name="Shirasu K."/>
            <person name="Sikhakolli U.R."/>
            <person name="Stueber K."/>
            <person name="Sukno S.A."/>
            <person name="Sweigard J.A."/>
            <person name="Takano Y."/>
            <person name="Takahara H."/>
            <person name="Trail F."/>
            <person name="van der Does H.C."/>
            <person name="Voll L.M."/>
            <person name="Will I."/>
            <person name="Young S."/>
            <person name="Zeng Q."/>
            <person name="Zhang J."/>
            <person name="Zhou S."/>
            <person name="Dickman M.B."/>
            <person name="Schulze-Lefert P."/>
            <person name="Ver Loren van Themaat E."/>
            <person name="Ma L.-J."/>
            <person name="Vaillancourt L.J."/>
        </authorList>
    </citation>
    <scope>NUCLEOTIDE SEQUENCE [LARGE SCALE GENOMIC DNA]</scope>
    <source>
        <strain evidence="2">M1.001 / M2 / FGSC 10212</strain>
    </source>
</reference>
<name>E3Q3A5_COLGM</name>
<gene>
    <name evidence="1" type="ORF">GLRG_00651</name>
</gene>
<dbReference type="HOGENOM" id="CLU_1261425_0_0_1"/>
<dbReference type="VEuPathDB" id="FungiDB:GLRG_00651"/>
<sequence length="219" mass="24748">MSSASNAAALGMEDVLVGAGSIHRRGKTVSRCASETGDIIRGRTRTTFPRLCGRRVCLSLSLYLNHYRYRDRNQYRKSSRCNCHKPACFVHKRMMVCGNLYPQPENRNWRADPRAHRRRPQEGARAWPIFEIHPEDPQCNHHLPTSWEVENMNNRPMPPQCIFCRSRDGAVYFRCQAGSDMLSGSGKSDSSMENGELLAPVIGFNISAKVGGRAGLLRR</sequence>
<dbReference type="Proteomes" id="UP000008782">
    <property type="component" value="Unassembled WGS sequence"/>
</dbReference>
<proteinExistence type="predicted"/>
<protein>
    <submittedName>
        <fullName evidence="1">Uncharacterized protein</fullName>
    </submittedName>
</protein>
<dbReference type="RefSeq" id="XP_008089527.1">
    <property type="nucleotide sequence ID" value="XM_008091336.1"/>
</dbReference>
<dbReference type="eggNOG" id="ENOG502T67F">
    <property type="taxonomic scope" value="Eukaryota"/>
</dbReference>
<dbReference type="GeneID" id="24406016"/>
<organism evidence="2">
    <name type="scientific">Colletotrichum graminicola (strain M1.001 / M2 / FGSC 10212)</name>
    <name type="common">Maize anthracnose fungus</name>
    <name type="synonym">Glomerella graminicola</name>
    <dbReference type="NCBI Taxonomy" id="645133"/>
    <lineage>
        <taxon>Eukaryota</taxon>
        <taxon>Fungi</taxon>
        <taxon>Dikarya</taxon>
        <taxon>Ascomycota</taxon>
        <taxon>Pezizomycotina</taxon>
        <taxon>Sordariomycetes</taxon>
        <taxon>Hypocreomycetidae</taxon>
        <taxon>Glomerellales</taxon>
        <taxon>Glomerellaceae</taxon>
        <taxon>Colletotrichum</taxon>
        <taxon>Colletotrichum graminicola species complex</taxon>
    </lineage>
</organism>
<dbReference type="OrthoDB" id="10009520at2759"/>
<evidence type="ECO:0000313" key="2">
    <source>
        <dbReference type="Proteomes" id="UP000008782"/>
    </source>
</evidence>
<keyword evidence="2" id="KW-1185">Reference proteome</keyword>
<accession>E3Q3A5</accession>
<evidence type="ECO:0000313" key="1">
    <source>
        <dbReference type="EMBL" id="EFQ25507.1"/>
    </source>
</evidence>